<dbReference type="GO" id="GO:0000976">
    <property type="term" value="F:transcription cis-regulatory region binding"/>
    <property type="evidence" value="ECO:0007669"/>
    <property type="project" value="TreeGrafter"/>
</dbReference>
<gene>
    <name evidence="6" type="ORF">GOALK_067_00350</name>
</gene>
<dbReference type="eggNOG" id="COG1309">
    <property type="taxonomic scope" value="Bacteria"/>
</dbReference>
<dbReference type="InterPro" id="IPR050109">
    <property type="entry name" value="HTH-type_TetR-like_transc_reg"/>
</dbReference>
<proteinExistence type="predicted"/>
<evidence type="ECO:0000256" key="3">
    <source>
        <dbReference type="ARBA" id="ARBA00023163"/>
    </source>
</evidence>
<keyword evidence="2 4" id="KW-0238">DNA-binding</keyword>
<evidence type="ECO:0000313" key="7">
    <source>
        <dbReference type="Proteomes" id="UP000003558"/>
    </source>
</evidence>
<protein>
    <submittedName>
        <fullName evidence="6">Putative TetR family transcriptional regulator</fullName>
    </submittedName>
</protein>
<accession>F9VWT7</accession>
<dbReference type="InterPro" id="IPR009057">
    <property type="entry name" value="Homeodomain-like_sf"/>
</dbReference>
<dbReference type="STRING" id="1027371.GOALK_067_00350"/>
<name>F9VWT7_9ACTN</name>
<dbReference type="PANTHER" id="PTHR30055:SF234">
    <property type="entry name" value="HTH-TYPE TRANSCRIPTIONAL REGULATOR BETI"/>
    <property type="match status" value="1"/>
</dbReference>
<evidence type="ECO:0000256" key="4">
    <source>
        <dbReference type="PROSITE-ProRule" id="PRU00335"/>
    </source>
</evidence>
<feature type="DNA-binding region" description="H-T-H motif" evidence="4">
    <location>
        <begin position="45"/>
        <end position="64"/>
    </location>
</feature>
<evidence type="ECO:0000259" key="5">
    <source>
        <dbReference type="PROSITE" id="PS50977"/>
    </source>
</evidence>
<evidence type="ECO:0000256" key="2">
    <source>
        <dbReference type="ARBA" id="ARBA00023125"/>
    </source>
</evidence>
<dbReference type="InterPro" id="IPR001647">
    <property type="entry name" value="HTH_TetR"/>
</dbReference>
<dbReference type="Pfam" id="PF00440">
    <property type="entry name" value="TetR_N"/>
    <property type="match status" value="1"/>
</dbReference>
<reference evidence="6 7" key="1">
    <citation type="submission" date="2011-05" db="EMBL/GenBank/DDBJ databases">
        <title>Whole genome shotgun sequence of Gordonia alkanivorans NBRC 16433.</title>
        <authorList>
            <person name="Hosoyama A."/>
            <person name="Nakamura S."/>
            <person name="Takarada H."/>
            <person name="Tsuchikane K."/>
            <person name="Yamazaki S."/>
            <person name="Fujita N."/>
        </authorList>
    </citation>
    <scope>NUCLEOTIDE SEQUENCE [LARGE SCALE GENOMIC DNA]</scope>
    <source>
        <strain evidence="6 7">NBRC 16433</strain>
    </source>
</reference>
<dbReference type="Gene3D" id="1.10.357.10">
    <property type="entry name" value="Tetracycline Repressor, domain 2"/>
    <property type="match status" value="1"/>
</dbReference>
<comment type="caution">
    <text evidence="6">The sequence shown here is derived from an EMBL/GenBank/DDBJ whole genome shotgun (WGS) entry which is preliminary data.</text>
</comment>
<feature type="domain" description="HTH tetR-type" evidence="5">
    <location>
        <begin position="22"/>
        <end position="82"/>
    </location>
</feature>
<dbReference type="Proteomes" id="UP000003558">
    <property type="component" value="Unassembled WGS sequence"/>
</dbReference>
<dbReference type="AlphaFoldDB" id="F9VWT7"/>
<dbReference type="EMBL" id="BACI01000067">
    <property type="protein sequence ID" value="GAA13076.1"/>
    <property type="molecule type" value="Genomic_DNA"/>
</dbReference>
<evidence type="ECO:0000256" key="1">
    <source>
        <dbReference type="ARBA" id="ARBA00023015"/>
    </source>
</evidence>
<dbReference type="PANTHER" id="PTHR30055">
    <property type="entry name" value="HTH-TYPE TRANSCRIPTIONAL REGULATOR RUTR"/>
    <property type="match status" value="1"/>
</dbReference>
<dbReference type="GO" id="GO:0003700">
    <property type="term" value="F:DNA-binding transcription factor activity"/>
    <property type="evidence" value="ECO:0007669"/>
    <property type="project" value="TreeGrafter"/>
</dbReference>
<dbReference type="PROSITE" id="PS50977">
    <property type="entry name" value="HTH_TETR_2"/>
    <property type="match status" value="1"/>
</dbReference>
<evidence type="ECO:0000313" key="6">
    <source>
        <dbReference type="EMBL" id="GAA13076.1"/>
    </source>
</evidence>
<dbReference type="SUPFAM" id="SSF46689">
    <property type="entry name" value="Homeodomain-like"/>
    <property type="match status" value="1"/>
</dbReference>
<keyword evidence="1" id="KW-0805">Transcription regulation</keyword>
<organism evidence="6 7">
    <name type="scientific">Gordonia alkanivorans NBRC 16433</name>
    <dbReference type="NCBI Taxonomy" id="1027371"/>
    <lineage>
        <taxon>Bacteria</taxon>
        <taxon>Bacillati</taxon>
        <taxon>Actinomycetota</taxon>
        <taxon>Actinomycetes</taxon>
        <taxon>Mycobacteriales</taxon>
        <taxon>Gordoniaceae</taxon>
        <taxon>Gordonia</taxon>
    </lineage>
</organism>
<keyword evidence="3" id="KW-0804">Transcription</keyword>
<sequence length="212" mass="22381">MMRSDDEGVWMADWLVGGDRGDAARRRLVSQATALIASRGLDAFSVDELAVRAHCSRATIYRHAGGRAQLIEAVLSMTAAPVLESIREEAAGTTGDERARIAITAAVGALRADRVIRQFLRPGSLIATTPTVLASPTVLAVAAELIGIDPDDAVAARFAIRSVLTMLLWPAAPEEEAALVDSIIAGIFQGEASTNNGPHRDRCGPLPGCRES</sequence>